<dbReference type="Gene3D" id="2.40.70.10">
    <property type="entry name" value="Acid Proteases"/>
    <property type="match status" value="1"/>
</dbReference>
<sequence length="132" mass="15071">MFVAKHEYRDCVVRVKEKGTSANLVLMDMMEFNVILGMDWLSPNYVSVDCHHKRVRFDYIGETPFYIQKDRNMALISMISAMTTNHLMTHGGLGFLAMVIDTLVNAISVVNVPIMREFIDVFSEELLGLPPK</sequence>
<dbReference type="GO" id="GO:0008233">
    <property type="term" value="F:peptidase activity"/>
    <property type="evidence" value="ECO:0007669"/>
    <property type="project" value="UniProtKB-KW"/>
</dbReference>
<dbReference type="InterPro" id="IPR021109">
    <property type="entry name" value="Peptidase_aspartic_dom_sf"/>
</dbReference>
<keyword evidence="1" id="KW-0645">Protease</keyword>
<dbReference type="Proteomes" id="UP000026915">
    <property type="component" value="Chromosome 1"/>
</dbReference>
<dbReference type="Gramene" id="EOX94252">
    <property type="protein sequence ID" value="EOX94252"/>
    <property type="gene ID" value="TCM_003807"/>
</dbReference>
<proteinExistence type="predicted"/>
<dbReference type="eggNOG" id="KOG0017">
    <property type="taxonomic scope" value="Eukaryota"/>
</dbReference>
<dbReference type="EMBL" id="CM001879">
    <property type="protein sequence ID" value="EOX94252.1"/>
    <property type="molecule type" value="Genomic_DNA"/>
</dbReference>
<name>A0A061DPB8_THECC</name>
<dbReference type="InParanoid" id="A0A061DPB8"/>
<keyword evidence="2" id="KW-1185">Reference proteome</keyword>
<dbReference type="HOGENOM" id="CLU_1920877_0_0_1"/>
<dbReference type="OMA" id="HGATIDC"/>
<keyword evidence="1" id="KW-0378">Hydrolase</keyword>
<accession>A0A061DPB8</accession>
<evidence type="ECO:0000313" key="2">
    <source>
        <dbReference type="Proteomes" id="UP000026915"/>
    </source>
</evidence>
<dbReference type="GO" id="GO:0006508">
    <property type="term" value="P:proteolysis"/>
    <property type="evidence" value="ECO:0007669"/>
    <property type="project" value="UniProtKB-KW"/>
</dbReference>
<dbReference type="AlphaFoldDB" id="A0A061DPB8"/>
<evidence type="ECO:0000313" key="1">
    <source>
        <dbReference type="EMBL" id="EOX94252.1"/>
    </source>
</evidence>
<dbReference type="Pfam" id="PF08284">
    <property type="entry name" value="RVP_2"/>
    <property type="match status" value="1"/>
</dbReference>
<gene>
    <name evidence="1" type="ORF">TCM_003807</name>
</gene>
<reference evidence="1 2" key="1">
    <citation type="journal article" date="2013" name="Genome Biol.">
        <title>The genome sequence of the most widely cultivated cacao type and its use to identify candidate genes regulating pod color.</title>
        <authorList>
            <person name="Motamayor J.C."/>
            <person name="Mockaitis K."/>
            <person name="Schmutz J."/>
            <person name="Haiminen N."/>
            <person name="Iii D.L."/>
            <person name="Cornejo O."/>
            <person name="Findley S.D."/>
            <person name="Zheng P."/>
            <person name="Utro F."/>
            <person name="Royaert S."/>
            <person name="Saski C."/>
            <person name="Jenkins J."/>
            <person name="Podicheti R."/>
            <person name="Zhao M."/>
            <person name="Scheffler B.E."/>
            <person name="Stack J.C."/>
            <person name="Feltus F.A."/>
            <person name="Mustiga G.M."/>
            <person name="Amores F."/>
            <person name="Phillips W."/>
            <person name="Marelli J.P."/>
            <person name="May G.D."/>
            <person name="Shapiro H."/>
            <person name="Ma J."/>
            <person name="Bustamante C.D."/>
            <person name="Schnell R.J."/>
            <person name="Main D."/>
            <person name="Gilbert D."/>
            <person name="Parida L."/>
            <person name="Kuhn D.N."/>
        </authorList>
    </citation>
    <scope>NUCLEOTIDE SEQUENCE [LARGE SCALE GENOMIC DNA]</scope>
    <source>
        <strain evidence="2">cv. Matina 1-6</strain>
    </source>
</reference>
<organism evidence="1 2">
    <name type="scientific">Theobroma cacao</name>
    <name type="common">Cacao</name>
    <name type="synonym">Cocoa</name>
    <dbReference type="NCBI Taxonomy" id="3641"/>
    <lineage>
        <taxon>Eukaryota</taxon>
        <taxon>Viridiplantae</taxon>
        <taxon>Streptophyta</taxon>
        <taxon>Embryophyta</taxon>
        <taxon>Tracheophyta</taxon>
        <taxon>Spermatophyta</taxon>
        <taxon>Magnoliopsida</taxon>
        <taxon>eudicotyledons</taxon>
        <taxon>Gunneridae</taxon>
        <taxon>Pentapetalae</taxon>
        <taxon>rosids</taxon>
        <taxon>malvids</taxon>
        <taxon>Malvales</taxon>
        <taxon>Malvaceae</taxon>
        <taxon>Byttnerioideae</taxon>
        <taxon>Theobroma</taxon>
    </lineage>
</organism>
<protein>
    <submittedName>
        <fullName evidence="1">Gag protease polyprotein, putative</fullName>
    </submittedName>
</protein>